<proteinExistence type="predicted"/>
<dbReference type="InterPro" id="IPR051091">
    <property type="entry name" value="O-Glucosyltr/Glycosyltrsf_90"/>
</dbReference>
<dbReference type="SMART" id="SM00672">
    <property type="entry name" value="CAP10"/>
    <property type="match status" value="1"/>
</dbReference>
<name>G7DVC5_MIXOS</name>
<dbReference type="PANTHER" id="PTHR12203:SF118">
    <property type="entry name" value="BETA-1,2-XYLOSYLTRANSFERASE 1"/>
    <property type="match status" value="1"/>
</dbReference>
<feature type="transmembrane region" description="Helical" evidence="2">
    <location>
        <begin position="21"/>
        <end position="39"/>
    </location>
</feature>
<dbReference type="InParanoid" id="G7DVC5"/>
<keyword evidence="2" id="KW-1133">Transmembrane helix</keyword>
<dbReference type="AlphaFoldDB" id="G7DVC5"/>
<comment type="caution">
    <text evidence="4">The sequence shown here is derived from an EMBL/GenBank/DDBJ whole genome shotgun (WGS) entry which is preliminary data.</text>
</comment>
<evidence type="ECO:0000259" key="3">
    <source>
        <dbReference type="SMART" id="SM00672"/>
    </source>
</evidence>
<keyword evidence="5" id="KW-1185">Reference proteome</keyword>
<reference evidence="4 5" key="1">
    <citation type="journal article" date="2011" name="J. Gen. Appl. Microbiol.">
        <title>Draft genome sequencing of the enigmatic basidiomycete Mixia osmundae.</title>
        <authorList>
            <person name="Nishida H."/>
            <person name="Nagatsuka Y."/>
            <person name="Sugiyama J."/>
        </authorList>
    </citation>
    <scope>NUCLEOTIDE SEQUENCE [LARGE SCALE GENOMIC DNA]</scope>
    <source>
        <strain evidence="5">CBS 9802 / IAM 14324 / JCM 22182 / KY 12970</strain>
    </source>
</reference>
<dbReference type="EMBL" id="BABT02000037">
    <property type="protein sequence ID" value="GAA94535.1"/>
    <property type="molecule type" value="Genomic_DNA"/>
</dbReference>
<sequence length="603" mass="69955">MVVALTTRRRFGWPKVLSPRFLRLIALVVVVFWAAPKTWRSSITEKSIENLDRLVSRQGRPNGLFYDAKKGHLLLPARLPRHPVRELIEHGKKEWADKVARQSRTLEQAVAEYMKRYGRNPPRGFDLWWNYAKENHVILKDEYDQINRDIEPYLALHSQTIRERTAKLAESKQTGTVAFLPDQDPPYAIEPFKARTKDLVDMLEPIIPSLPAAFNITISVHDGGYGRLAYDHEQHLRNLARTSQIVELGARRDGWKGSMNSSLAPTAKLCPPDSPMRSFTPDETNRPDYEQYRMPPLHSFIYKHKAAMDVCYSPELYWVHGAVRGKPDLQEAKPMFTWSKVFSHSDLTIVPLEQYRDDYGIDEPQWHEKKHGTLAWRGSLTGSSFVVGNEWSWKLSPRWRLHQVANAVSGSRSVLREKPNGSVDTVDKKVADLNRDYFNASVAGKPLQCDDETRELIQQTIAFAPKMDNSALFEHKYLLDVDGNGWSGRFHKLMRSNSLVFKASVFTEWWVERSQPWVHYVPVNPDYSDVYDIMAFFEGIKGGTRNEDLAEEMAKAGQEWARLHWRREDMIAFMWRMLLEVNRLYNRSDQESFDYGQDNDEAW</sequence>
<evidence type="ECO:0000313" key="5">
    <source>
        <dbReference type="Proteomes" id="UP000009131"/>
    </source>
</evidence>
<organism evidence="4 5">
    <name type="scientific">Mixia osmundae (strain CBS 9802 / IAM 14324 / JCM 22182 / KY 12970)</name>
    <dbReference type="NCBI Taxonomy" id="764103"/>
    <lineage>
        <taxon>Eukaryota</taxon>
        <taxon>Fungi</taxon>
        <taxon>Dikarya</taxon>
        <taxon>Basidiomycota</taxon>
        <taxon>Pucciniomycotina</taxon>
        <taxon>Mixiomycetes</taxon>
        <taxon>Mixiales</taxon>
        <taxon>Mixiaceae</taxon>
        <taxon>Mixia</taxon>
    </lineage>
</organism>
<evidence type="ECO:0000313" key="4">
    <source>
        <dbReference type="EMBL" id="GAA94535.1"/>
    </source>
</evidence>
<keyword evidence="2" id="KW-0472">Membrane</keyword>
<keyword evidence="2" id="KW-0812">Transmembrane</keyword>
<feature type="domain" description="Glycosyl transferase CAP10" evidence="3">
    <location>
        <begin position="351"/>
        <end position="587"/>
    </location>
</feature>
<dbReference type="eggNOG" id="KOG2458">
    <property type="taxonomic scope" value="Eukaryota"/>
</dbReference>
<dbReference type="Pfam" id="PF05686">
    <property type="entry name" value="Glyco_transf_90"/>
    <property type="match status" value="1"/>
</dbReference>
<dbReference type="InterPro" id="IPR006598">
    <property type="entry name" value="CAP10"/>
</dbReference>
<evidence type="ECO:0000256" key="1">
    <source>
        <dbReference type="SAM" id="MobiDB-lite"/>
    </source>
</evidence>
<dbReference type="RefSeq" id="XP_014570684.1">
    <property type="nucleotide sequence ID" value="XM_014715198.1"/>
</dbReference>
<gene>
    <name evidence="4" type="primary">Mo01187</name>
    <name evidence="4" type="ORF">E5Q_01187</name>
</gene>
<evidence type="ECO:0000256" key="2">
    <source>
        <dbReference type="SAM" id="Phobius"/>
    </source>
</evidence>
<accession>G7DVC5</accession>
<dbReference type="PANTHER" id="PTHR12203">
    <property type="entry name" value="KDEL LYS-ASP-GLU-LEU CONTAINING - RELATED"/>
    <property type="match status" value="1"/>
</dbReference>
<dbReference type="OrthoDB" id="541052at2759"/>
<reference evidence="4 5" key="2">
    <citation type="journal article" date="2012" name="Open Biol.">
        <title>Characteristics of nucleosomes and linker DNA regions on the genome of the basidiomycete Mixia osmundae revealed by mono- and dinucleosome mapping.</title>
        <authorList>
            <person name="Nishida H."/>
            <person name="Kondo S."/>
            <person name="Matsumoto T."/>
            <person name="Suzuki Y."/>
            <person name="Yoshikawa H."/>
            <person name="Taylor T.D."/>
            <person name="Sugiyama J."/>
        </authorList>
    </citation>
    <scope>NUCLEOTIDE SEQUENCE [LARGE SCALE GENOMIC DNA]</scope>
    <source>
        <strain evidence="5">CBS 9802 / IAM 14324 / JCM 22182 / KY 12970</strain>
    </source>
</reference>
<dbReference type="Proteomes" id="UP000009131">
    <property type="component" value="Unassembled WGS sequence"/>
</dbReference>
<dbReference type="STRING" id="764103.G7DVC5"/>
<dbReference type="OMA" id="AYPEWWI"/>
<feature type="region of interest" description="Disordered" evidence="1">
    <location>
        <begin position="262"/>
        <end position="288"/>
    </location>
</feature>
<protein>
    <recommendedName>
        <fullName evidence="3">Glycosyl transferase CAP10 domain-containing protein</fullName>
    </recommendedName>
</protein>
<dbReference type="HOGENOM" id="CLU_005027_3_1_1"/>